<dbReference type="Proteomes" id="UP001066276">
    <property type="component" value="Chromosome 1_1"/>
</dbReference>
<gene>
    <name evidence="2" type="ORF">NDU88_002333</name>
</gene>
<accession>A0AAV7WL42</accession>
<protein>
    <submittedName>
        <fullName evidence="2">Uncharacterized protein</fullName>
    </submittedName>
</protein>
<name>A0AAV7WL42_PLEWA</name>
<feature type="region of interest" description="Disordered" evidence="1">
    <location>
        <begin position="1"/>
        <end position="71"/>
    </location>
</feature>
<feature type="compositionally biased region" description="Low complexity" evidence="1">
    <location>
        <begin position="48"/>
        <end position="59"/>
    </location>
</feature>
<evidence type="ECO:0000313" key="3">
    <source>
        <dbReference type="Proteomes" id="UP001066276"/>
    </source>
</evidence>
<proteinExistence type="predicted"/>
<sequence length="209" mass="23090">MAIEISPRPASAARHPPGPPLRSSSRPSGRKAQELPRSPSRRRPCPPAAGAGTGHAIPPSRSAVPQESRAPWGILPSGASAAIFKPPTFTPNGVADLYRRPRRWSTDRHVRSRRHLGHAPQALVLKTLPKPKSNESLTKVGGQLGVIWMSPPSLRTDTGLWLTQRKQAKTYNPLYQVGKYHTSFSSTYTYRAWQKRRDQSQANLKKGFP</sequence>
<evidence type="ECO:0000313" key="2">
    <source>
        <dbReference type="EMBL" id="KAJ1214715.1"/>
    </source>
</evidence>
<evidence type="ECO:0000256" key="1">
    <source>
        <dbReference type="SAM" id="MobiDB-lite"/>
    </source>
</evidence>
<feature type="compositionally biased region" description="Low complexity" evidence="1">
    <location>
        <begin position="1"/>
        <end position="27"/>
    </location>
</feature>
<comment type="caution">
    <text evidence="2">The sequence shown here is derived from an EMBL/GenBank/DDBJ whole genome shotgun (WGS) entry which is preliminary data.</text>
</comment>
<keyword evidence="3" id="KW-1185">Reference proteome</keyword>
<dbReference type="AlphaFoldDB" id="A0AAV7WL42"/>
<organism evidence="2 3">
    <name type="scientific">Pleurodeles waltl</name>
    <name type="common">Iberian ribbed newt</name>
    <dbReference type="NCBI Taxonomy" id="8319"/>
    <lineage>
        <taxon>Eukaryota</taxon>
        <taxon>Metazoa</taxon>
        <taxon>Chordata</taxon>
        <taxon>Craniata</taxon>
        <taxon>Vertebrata</taxon>
        <taxon>Euteleostomi</taxon>
        <taxon>Amphibia</taxon>
        <taxon>Batrachia</taxon>
        <taxon>Caudata</taxon>
        <taxon>Salamandroidea</taxon>
        <taxon>Salamandridae</taxon>
        <taxon>Pleurodelinae</taxon>
        <taxon>Pleurodeles</taxon>
    </lineage>
</organism>
<dbReference type="EMBL" id="JANPWB010000001">
    <property type="protein sequence ID" value="KAJ1214715.1"/>
    <property type="molecule type" value="Genomic_DNA"/>
</dbReference>
<reference evidence="2" key="1">
    <citation type="journal article" date="2022" name="bioRxiv">
        <title>Sequencing and chromosome-scale assembly of the giantPleurodeles waltlgenome.</title>
        <authorList>
            <person name="Brown T."/>
            <person name="Elewa A."/>
            <person name="Iarovenko S."/>
            <person name="Subramanian E."/>
            <person name="Araus A.J."/>
            <person name="Petzold A."/>
            <person name="Susuki M."/>
            <person name="Suzuki K.-i.T."/>
            <person name="Hayashi T."/>
            <person name="Toyoda A."/>
            <person name="Oliveira C."/>
            <person name="Osipova E."/>
            <person name="Leigh N.D."/>
            <person name="Simon A."/>
            <person name="Yun M.H."/>
        </authorList>
    </citation>
    <scope>NUCLEOTIDE SEQUENCE</scope>
    <source>
        <strain evidence="2">20211129_DDA</strain>
        <tissue evidence="2">Liver</tissue>
    </source>
</reference>